<organism evidence="1 2">
    <name type="scientific">Nocardioides bizhenqiangii</name>
    <dbReference type="NCBI Taxonomy" id="3095076"/>
    <lineage>
        <taxon>Bacteria</taxon>
        <taxon>Bacillati</taxon>
        <taxon>Actinomycetota</taxon>
        <taxon>Actinomycetes</taxon>
        <taxon>Propionibacteriales</taxon>
        <taxon>Nocardioidaceae</taxon>
        <taxon>Nocardioides</taxon>
    </lineage>
</organism>
<dbReference type="EMBL" id="CP141059">
    <property type="protein sequence ID" value="WQQ25617.1"/>
    <property type="molecule type" value="Genomic_DNA"/>
</dbReference>
<name>A0ABZ0ZMS9_9ACTN</name>
<dbReference type="InterPro" id="IPR036689">
    <property type="entry name" value="ESAT-6-like_sf"/>
</dbReference>
<dbReference type="RefSeq" id="WP_322936923.1">
    <property type="nucleotide sequence ID" value="NZ_CP141059.1"/>
</dbReference>
<sequence>MGFADPDQLEELAGQIEGKASDVRAECGRFAELVANVAWQSAGAEDYRSECDGLRTDLLGDADGLDAAAAALRRHAAAVRDRIEWIQDRIADLRHLAEEGVEITQDMIDDIARFGGSVASEVQDAVDDMLSDLGDLAGGVRDAAGDVIEGIGGLLP</sequence>
<evidence type="ECO:0000313" key="1">
    <source>
        <dbReference type="EMBL" id="WQQ25617.1"/>
    </source>
</evidence>
<dbReference type="Proteomes" id="UP001327225">
    <property type="component" value="Chromosome"/>
</dbReference>
<gene>
    <name evidence="1" type="ORF">SHK19_16820</name>
</gene>
<protein>
    <recommendedName>
        <fullName evidence="3">WXG100 family type VII secretion target</fullName>
    </recommendedName>
</protein>
<dbReference type="SUPFAM" id="SSF140453">
    <property type="entry name" value="EsxAB dimer-like"/>
    <property type="match status" value="1"/>
</dbReference>
<proteinExistence type="predicted"/>
<reference evidence="2" key="1">
    <citation type="submission" date="2023-12" db="EMBL/GenBank/DDBJ databases">
        <title>Novel species in genus Nocardioides.</title>
        <authorList>
            <person name="Zhou H."/>
        </authorList>
    </citation>
    <scope>NUCLEOTIDE SEQUENCE [LARGE SCALE GENOMIC DNA]</scope>
    <source>
        <strain evidence="2">HM61</strain>
    </source>
</reference>
<evidence type="ECO:0008006" key="3">
    <source>
        <dbReference type="Google" id="ProtNLM"/>
    </source>
</evidence>
<evidence type="ECO:0000313" key="2">
    <source>
        <dbReference type="Proteomes" id="UP001327225"/>
    </source>
</evidence>
<accession>A0ABZ0ZMS9</accession>
<dbReference type="Gene3D" id="1.10.287.1060">
    <property type="entry name" value="ESAT-6-like"/>
    <property type="match status" value="1"/>
</dbReference>
<keyword evidence="2" id="KW-1185">Reference proteome</keyword>